<dbReference type="InterPro" id="IPR034741">
    <property type="entry name" value="Terpene_cyclase-like_1_C"/>
</dbReference>
<dbReference type="EMBL" id="JABFOF010000011">
    <property type="protein sequence ID" value="KAG2371867.1"/>
    <property type="molecule type" value="Genomic_DNA"/>
</dbReference>
<name>A0A8T0JGK0_PHAAN</name>
<reference evidence="9 10" key="1">
    <citation type="submission" date="2020-05" db="EMBL/GenBank/DDBJ databases">
        <title>Vigna angularis (adzuki bean) Var. LongXiaoDou No. 4 denovo assembly.</title>
        <authorList>
            <person name="Xiang H."/>
        </authorList>
    </citation>
    <scope>NUCLEOTIDE SEQUENCE [LARGE SCALE GENOMIC DNA]</scope>
    <source>
        <tissue evidence="9">Leaf</tissue>
    </source>
</reference>
<sequence>MADSRRHRRKAAGASSSSQPRPATIDGWISDQGKHADYVNSWQERRIMAVKYIRLDFFRFYGFQFPDLFAVQGLTNLVEQKGCIYPDLIRVFYFNLRYRDGIISTKVKGVRIILDDDVWTNVAQLTIWDDAVKVHLGLQDFNRLMTFQSFLCHPEQQTNRRQLLVGGFKVEERMIHYLIVWILCPRATNHAQCSEQDLLLLYGILNHIHIDWPALIADTMVKAKKSHSYQFPYALLISRILEYKGVNVEGELVQAIQVVGSEIGDTTFYDDHPDEDEDDDIDTHMAELVSVAAPSDAGPSTMPSSSSLSMEEHFARLSKQLEDMSLAQRTHFEEIYEWQQSIDEYMERLAFRVSIVGASSLRVREARVSFVDSRSGSLRVGRVFFFRFVRRRKSWLFENHDVLGDQVLRKWGFDLPFLSKVYLSDPSFVIVTGCAFDVCNRPTRLLAWSAEVLWWPVLRLFRSIAVVAGPSPVRNFRTVDRLGVQRCFGGRFFHCTGALRWSPDRRLWLCSLYEAAQMRTHGDDILEDICDFSKTHLKSLVTQLEPSLAGRVNHCLNHPINKSVPRFESKYHMSVYEQHCSHDETLLTFAKVKFNILQRMHQKEIGTITKWWKKSNFDQKVPHARDRMVESYLWLFAMSYLPEYSNGRMFAGKLATIIVLLDDTYDAYGTVEELQLFTEAFQRWDIRLTESLPQSMKVIFEAILELCEEIEELTTESGNSNFVVPHFKQAICNLVKGYLVEAKWCDEGYIPTYDEYKINGMLTSCCPIFATTFVGLADFATKDVLDWILSNPDILRAASVIARVLDDMASHRETDDNMKQQAEKLQEKVKSIFQSSLNQNIVQKINFIDSVQRLGVTYHFQQEINQALEQIYNTFTKHNTINEDGDYHFVALLFRLLRQQGYGISSDVFNKFKNGQGSFNETLASDVQGLCSLYEASHLRTPEDDILEEACDFSKTKLESLEKQLSPSVAAQINHCLRRPLYKSVPRFETRHCMTLFEQDPSHNETLLIFAKVDFNLLQNLHKKEIGYITQWRKDSNFVTLVPYARDRSVESYIWCLAISYKPEYSNPRTFVGKLIHVICLLDDTYDAYGTVQELELFTNAIQSLAEFATESVLDWILSDPSIINAASVIGRVMDDMASHKGSLRRIFPLFHLSWPSSRSSAVTDGGLSTVIAKPNDYSGEFAAKEVGDLFLAAKDLR</sequence>
<feature type="domain" description="Terpene synthase N-terminal" evidence="6">
    <location>
        <begin position="509"/>
        <end position="556"/>
    </location>
</feature>
<dbReference type="InterPro" id="IPR008930">
    <property type="entry name" value="Terpenoid_cyclase/PrenylTrfase"/>
</dbReference>
<comment type="cofactor">
    <cofactor evidence="1">
        <name>Mg(2+)</name>
        <dbReference type="ChEBI" id="CHEBI:18420"/>
    </cofactor>
</comment>
<evidence type="ECO:0000256" key="4">
    <source>
        <dbReference type="ARBA" id="ARBA00023239"/>
    </source>
</evidence>
<evidence type="ECO:0000256" key="3">
    <source>
        <dbReference type="ARBA" id="ARBA00022842"/>
    </source>
</evidence>
<dbReference type="FunFam" id="1.50.10.130:FF:000001">
    <property type="entry name" value="Isoprene synthase, chloroplastic"/>
    <property type="match status" value="1"/>
</dbReference>
<dbReference type="GO" id="GO:0016114">
    <property type="term" value="P:terpenoid biosynthetic process"/>
    <property type="evidence" value="ECO:0007669"/>
    <property type="project" value="InterPro"/>
</dbReference>
<dbReference type="InterPro" id="IPR001906">
    <property type="entry name" value="Terpene_synth_N"/>
</dbReference>
<dbReference type="Gene3D" id="1.50.10.130">
    <property type="entry name" value="Terpene synthase, N-terminal domain"/>
    <property type="match status" value="1"/>
</dbReference>
<dbReference type="Pfam" id="PF01397">
    <property type="entry name" value="Terpene_synth"/>
    <property type="match status" value="1"/>
</dbReference>
<dbReference type="InterPro" id="IPR046796">
    <property type="entry name" value="Transposase_32_dom"/>
</dbReference>
<comment type="caution">
    <text evidence="9">The sequence shown here is derived from an EMBL/GenBank/DDBJ whole genome shotgun (WGS) entry which is preliminary data.</text>
</comment>
<dbReference type="GO" id="GO:0010333">
    <property type="term" value="F:terpene synthase activity"/>
    <property type="evidence" value="ECO:0007669"/>
    <property type="project" value="InterPro"/>
</dbReference>
<gene>
    <name evidence="9" type="ORF">HKW66_Vig0239880</name>
</gene>
<evidence type="ECO:0000256" key="1">
    <source>
        <dbReference type="ARBA" id="ARBA00001946"/>
    </source>
</evidence>
<keyword evidence="3" id="KW-0460">Magnesium</keyword>
<dbReference type="SUPFAM" id="SSF48576">
    <property type="entry name" value="Terpenoid synthases"/>
    <property type="match status" value="2"/>
</dbReference>
<dbReference type="InterPro" id="IPR008949">
    <property type="entry name" value="Isoprenoid_synthase_dom_sf"/>
</dbReference>
<dbReference type="Pfam" id="PF20167">
    <property type="entry name" value="Transposase_32"/>
    <property type="match status" value="1"/>
</dbReference>
<feature type="compositionally biased region" description="Basic residues" evidence="5">
    <location>
        <begin position="1"/>
        <end position="11"/>
    </location>
</feature>
<feature type="region of interest" description="Disordered" evidence="5">
    <location>
        <begin position="1"/>
        <end position="28"/>
    </location>
</feature>
<proteinExistence type="predicted"/>
<organism evidence="9 10">
    <name type="scientific">Phaseolus angularis</name>
    <name type="common">Azuki bean</name>
    <name type="synonym">Vigna angularis</name>
    <dbReference type="NCBI Taxonomy" id="3914"/>
    <lineage>
        <taxon>Eukaryota</taxon>
        <taxon>Viridiplantae</taxon>
        <taxon>Streptophyta</taxon>
        <taxon>Embryophyta</taxon>
        <taxon>Tracheophyta</taxon>
        <taxon>Spermatophyta</taxon>
        <taxon>Magnoliopsida</taxon>
        <taxon>eudicotyledons</taxon>
        <taxon>Gunneridae</taxon>
        <taxon>Pentapetalae</taxon>
        <taxon>rosids</taxon>
        <taxon>fabids</taxon>
        <taxon>Fabales</taxon>
        <taxon>Fabaceae</taxon>
        <taxon>Papilionoideae</taxon>
        <taxon>50 kb inversion clade</taxon>
        <taxon>NPAAA clade</taxon>
        <taxon>indigoferoid/millettioid clade</taxon>
        <taxon>Phaseoleae</taxon>
        <taxon>Vigna</taxon>
    </lineage>
</organism>
<evidence type="ECO:0000313" key="10">
    <source>
        <dbReference type="Proteomes" id="UP000743370"/>
    </source>
</evidence>
<feature type="domain" description="Terpene synthase metal-binding" evidence="7">
    <location>
        <begin position="1034"/>
        <end position="1111"/>
    </location>
</feature>
<evidence type="ECO:0000259" key="8">
    <source>
        <dbReference type="Pfam" id="PF20167"/>
    </source>
</evidence>
<keyword evidence="4" id="KW-0456">Lyase</keyword>
<dbReference type="AlphaFoldDB" id="A0A8T0JGK0"/>
<dbReference type="GO" id="GO:0000287">
    <property type="term" value="F:magnesium ion binding"/>
    <property type="evidence" value="ECO:0007669"/>
    <property type="project" value="InterPro"/>
</dbReference>
<dbReference type="SUPFAM" id="SSF48239">
    <property type="entry name" value="Terpenoid cyclases/Protein prenyltransferases"/>
    <property type="match status" value="2"/>
</dbReference>
<evidence type="ECO:0000256" key="5">
    <source>
        <dbReference type="SAM" id="MobiDB-lite"/>
    </source>
</evidence>
<accession>A0A8T0JGK0</accession>
<evidence type="ECO:0000259" key="7">
    <source>
        <dbReference type="Pfam" id="PF03936"/>
    </source>
</evidence>
<dbReference type="Pfam" id="PF03936">
    <property type="entry name" value="Terpene_synth_C"/>
    <property type="match status" value="2"/>
</dbReference>
<protein>
    <submittedName>
        <fullName evidence="9">Terpene synthase</fullName>
    </submittedName>
</protein>
<dbReference type="GO" id="GO:0051707">
    <property type="term" value="P:response to other organism"/>
    <property type="evidence" value="ECO:0007669"/>
    <property type="project" value="UniProtKB-ARBA"/>
</dbReference>
<dbReference type="PANTHER" id="PTHR31225:SF241">
    <property type="entry name" value="TERPENE SYNTHASE FAMILY, METAL-BINDING DOMAIN PROTEIN"/>
    <property type="match status" value="1"/>
</dbReference>
<evidence type="ECO:0000259" key="6">
    <source>
        <dbReference type="Pfam" id="PF01397"/>
    </source>
</evidence>
<dbReference type="SFLD" id="SFLDS00005">
    <property type="entry name" value="Isoprenoid_Synthase_Type_I"/>
    <property type="match status" value="1"/>
</dbReference>
<dbReference type="InterPro" id="IPR050148">
    <property type="entry name" value="Terpene_synthase-like"/>
</dbReference>
<feature type="domain" description="Terpene synthase metal-binding" evidence="7">
    <location>
        <begin position="613"/>
        <end position="816"/>
    </location>
</feature>
<dbReference type="Proteomes" id="UP000743370">
    <property type="component" value="Unassembled WGS sequence"/>
</dbReference>
<dbReference type="SFLD" id="SFLDG01019">
    <property type="entry name" value="Terpene_Cyclase_Like_1_C_Termi"/>
    <property type="match status" value="1"/>
</dbReference>
<keyword evidence="2" id="KW-0479">Metal-binding</keyword>
<dbReference type="Gene3D" id="1.10.600.10">
    <property type="entry name" value="Farnesyl Diphosphate Synthase"/>
    <property type="match status" value="3"/>
</dbReference>
<dbReference type="PANTHER" id="PTHR31225">
    <property type="entry name" value="OS04G0344100 PROTEIN-RELATED"/>
    <property type="match status" value="1"/>
</dbReference>
<dbReference type="InterPro" id="IPR005630">
    <property type="entry name" value="Terpene_synthase_metal-bd"/>
</dbReference>
<evidence type="ECO:0000313" key="9">
    <source>
        <dbReference type="EMBL" id="KAG2371867.1"/>
    </source>
</evidence>
<feature type="domain" description="Putative plant transposon protein" evidence="8">
    <location>
        <begin position="73"/>
        <end position="247"/>
    </location>
</feature>
<evidence type="ECO:0000256" key="2">
    <source>
        <dbReference type="ARBA" id="ARBA00022723"/>
    </source>
</evidence>
<dbReference type="InterPro" id="IPR036965">
    <property type="entry name" value="Terpene_synth_N_sf"/>
</dbReference>